<feature type="compositionally biased region" description="Basic and acidic residues" evidence="1">
    <location>
        <begin position="75"/>
        <end position="86"/>
    </location>
</feature>
<accession>A0ABN8ZCL4</accession>
<evidence type="ECO:0000313" key="2">
    <source>
        <dbReference type="EMBL" id="CAI9171630.1"/>
    </source>
</evidence>
<reference evidence="2" key="1">
    <citation type="submission" date="2023-04" db="EMBL/GenBank/DDBJ databases">
        <authorList>
            <consortium name="ELIXIR-Norway"/>
        </authorList>
    </citation>
    <scope>NUCLEOTIDE SEQUENCE [LARGE SCALE GENOMIC DNA]</scope>
</reference>
<keyword evidence="3" id="KW-1185">Reference proteome</keyword>
<dbReference type="Proteomes" id="UP001176941">
    <property type="component" value="Chromosome 31"/>
</dbReference>
<organism evidence="2 3">
    <name type="scientific">Rangifer tarandus platyrhynchus</name>
    <name type="common">Svalbard reindeer</name>
    <dbReference type="NCBI Taxonomy" id="3082113"/>
    <lineage>
        <taxon>Eukaryota</taxon>
        <taxon>Metazoa</taxon>
        <taxon>Chordata</taxon>
        <taxon>Craniata</taxon>
        <taxon>Vertebrata</taxon>
        <taxon>Euteleostomi</taxon>
        <taxon>Mammalia</taxon>
        <taxon>Eutheria</taxon>
        <taxon>Laurasiatheria</taxon>
        <taxon>Artiodactyla</taxon>
        <taxon>Ruminantia</taxon>
        <taxon>Pecora</taxon>
        <taxon>Cervidae</taxon>
        <taxon>Odocoileinae</taxon>
        <taxon>Rangifer</taxon>
    </lineage>
</organism>
<evidence type="ECO:0000313" key="3">
    <source>
        <dbReference type="Proteomes" id="UP001176941"/>
    </source>
</evidence>
<gene>
    <name evidence="2" type="ORF">MRATA1EN1_LOCUS20592</name>
</gene>
<dbReference type="EMBL" id="OX459967">
    <property type="protein sequence ID" value="CAI9171630.1"/>
    <property type="molecule type" value="Genomic_DNA"/>
</dbReference>
<proteinExistence type="predicted"/>
<protein>
    <submittedName>
        <fullName evidence="2">Uncharacterized protein</fullName>
    </submittedName>
</protein>
<name>A0ABN8ZCL4_RANTA</name>
<feature type="region of interest" description="Disordered" evidence="1">
    <location>
        <begin position="47"/>
        <end position="99"/>
    </location>
</feature>
<evidence type="ECO:0000256" key="1">
    <source>
        <dbReference type="SAM" id="MobiDB-lite"/>
    </source>
</evidence>
<sequence>MNTGELIRGRIVAAETSVRRSSWVDLEHDQGAPNCARRLRSGATSRISYRGEASPARRGRRTGGGLKPLPMIGGEDERASERDTAREPPVPVRSPLRGSPGARARVCVRECVFAGTGAGKFKLNVLLAPLAGAAAEAAQLLWAKCPAVPCALGAAAVPRPCARARRLRLGSLGREPAARAGLSPRHLQRRSLLGLRAWRSQQGTWYFPHGFDPCPALADCGLPGVSPSPEQSSFVKLYLRLALPVAAAAKPSPVAWAPLAKGLRPGGGSAGRGVSPSG</sequence>